<reference evidence="2" key="1">
    <citation type="submission" date="2019-08" db="EMBL/GenBank/DDBJ databases">
        <title>The improved chromosome-level genome for the pearl oyster Pinctada fucata martensii using PacBio sequencing and Hi-C.</title>
        <authorList>
            <person name="Zheng Z."/>
        </authorList>
    </citation>
    <scope>NUCLEOTIDE SEQUENCE</scope>
    <source>
        <strain evidence="2">ZZ-2019</strain>
        <tissue evidence="2">Adductor muscle</tissue>
    </source>
</reference>
<feature type="compositionally biased region" description="Polar residues" evidence="1">
    <location>
        <begin position="107"/>
        <end position="134"/>
    </location>
</feature>
<sequence>MAAKRFVQYLKDVCYENYEKLLEEINRYRISLCMMNSSDISLMSALDEVRDNCLQEIRRNNRKRKAASLEPQHCKKVKIENYEKKYTCSCGKSYKHRQNLHRHRKTCTASSVSQTSLPQTGHGNKISTAANAHNVQDENRHTKRQSTLMSGPQPTPLSTRPLSPPRPPPRSLSPARAYPPSSPSSVASLLASSQMQENYSQLQPVDDNEKENRPTASSTRTVSSTSALNNSVQKIEIHPTRDEKDDLLLFYAKVRSQVHNVLNNRRKDLRDVKFYLNSRVKMARNLDQDGDKETVPHFRSKTKVALENDDLDHDVNSAFQEMTNNMEEFINKGSDWRFDEVVSMEIVTVPYQPLGGSSYLPLPVELRGIRSVINVKNDDQKCFLWSILAACHPAPHNAERLNHYTAFESEFNMSGIAYPVTINSIPKFEKQNGISVNVFGFEDKQVFPLYVTKMDISRLSVDLLYIRDGEKTHYCMIKDLDKFLTKTKKAKIKHYFCRQCLHGFTQHALLLEHQPYCNQFNFQRVVFPKEGRNDVLEFQSFHKQLRVPFVIYCDLETLVEKIDTCYPDATKSSTTKESHFEPCGYAYKVVCTNEKYTKPPVVYHGRNAIQRLLKALQEEEDQIKFILSQNEPLIMNEMTEEEFQKAEFCHICDRKFDSKSIKMRDHYHIGLTRNETMSSYSNYRGAAHSHCNLSHRESSFIPIVMHNLRGFDSHLLCQAVGQFKKEKIKCIAQNMNSYLSLSLGDLRFIDSFQFMSESLETLVDNLVEKEGINAFNHFRCMFPNEEIMKLLLRKNVFCYEYLDTFDKFNERQLPAQDAFYSSLKKEHICDDDYHQVQEVWRKLNMHTLGDLHDNYVITDVLLLADVFETFRDMTLKHYHLDACHYFTAPGLAWDAALRMTNIKLDLITDPNMYMFFECGLRGGVSMISKRQASANHPGVQNYDSTRPNKHLIYYDFNNLYGGIMRMPLPIGMMRWLTEEEIARFHESLLTLPEDGAHGFTIECDLEYPDEIHDLHNCYPLAPEHKIVTEEELSPYNKALWDKLHPVEDENKRPKKIQFCKKLIPTLENKVAYIVHYRNLQFYLKHGMKLKKIHRVLEYRQEPWLKPYIDFNTRMRQNAKSEFEKAFFKLIVNAVFGKMLENLRNRVNIKLIQNEKMLRKYCAKPSFQRLQIFNEDLVGVENSKVTLLLNKPVYVGQTILDLAKLVMYQYHYDFIKREYGERAELLFTDTDSLLYEIETEDVYKDMAQNQDLYDLSNYPPNHFLYNQTNKKVVLKMKDECGGVPIRNFIGLRSKMYSIKLEDSSEKRTAKGISKSVIRKHLSHDLYEKTLRHREKLMSEMTLIRSDNHKLYTERINKVGLCGFDDKRYIRDCGIRSFAYGHFAIRDEVNVNILNQLENQSYLSS</sequence>
<dbReference type="InterPro" id="IPR043502">
    <property type="entry name" value="DNA/RNA_pol_sf"/>
</dbReference>
<protein>
    <recommendedName>
        <fullName evidence="4">DNA-directed DNA polymerase</fullName>
    </recommendedName>
</protein>
<dbReference type="PANTHER" id="PTHR31511">
    <property type="entry name" value="PROTEIN CBG23764"/>
    <property type="match status" value="1"/>
</dbReference>
<feature type="compositionally biased region" description="Pro residues" evidence="1">
    <location>
        <begin position="162"/>
        <end position="171"/>
    </location>
</feature>
<dbReference type="InterPro" id="IPR023211">
    <property type="entry name" value="DNA_pol_palm_dom_sf"/>
</dbReference>
<gene>
    <name evidence="2" type="ORF">FSP39_005682</name>
</gene>
<accession>A0AA88YLU5</accession>
<evidence type="ECO:0000313" key="2">
    <source>
        <dbReference type="EMBL" id="KAK3108328.1"/>
    </source>
</evidence>
<feature type="region of interest" description="Disordered" evidence="1">
    <location>
        <begin position="101"/>
        <end position="228"/>
    </location>
</feature>
<name>A0AA88YLU5_PINIB</name>
<proteinExistence type="predicted"/>
<dbReference type="PANTHER" id="PTHR31511:SF12">
    <property type="entry name" value="RHO TERMINATION FACTOR N-TERMINAL DOMAIN-CONTAINING PROTEIN"/>
    <property type="match status" value="1"/>
</dbReference>
<evidence type="ECO:0000256" key="1">
    <source>
        <dbReference type="SAM" id="MobiDB-lite"/>
    </source>
</evidence>
<comment type="caution">
    <text evidence="2">The sequence shown here is derived from an EMBL/GenBank/DDBJ whole genome shotgun (WGS) entry which is preliminary data.</text>
</comment>
<dbReference type="Proteomes" id="UP001186944">
    <property type="component" value="Unassembled WGS sequence"/>
</dbReference>
<feature type="compositionally biased region" description="Low complexity" evidence="1">
    <location>
        <begin position="172"/>
        <end position="193"/>
    </location>
</feature>
<dbReference type="EMBL" id="VSWD01000001">
    <property type="protein sequence ID" value="KAK3108328.1"/>
    <property type="molecule type" value="Genomic_DNA"/>
</dbReference>
<dbReference type="SUPFAM" id="SSF56672">
    <property type="entry name" value="DNA/RNA polymerases"/>
    <property type="match status" value="1"/>
</dbReference>
<evidence type="ECO:0008006" key="4">
    <source>
        <dbReference type="Google" id="ProtNLM"/>
    </source>
</evidence>
<feature type="compositionally biased region" description="Polar residues" evidence="1">
    <location>
        <begin position="194"/>
        <end position="203"/>
    </location>
</feature>
<evidence type="ECO:0000313" key="3">
    <source>
        <dbReference type="Proteomes" id="UP001186944"/>
    </source>
</evidence>
<feature type="compositionally biased region" description="Low complexity" evidence="1">
    <location>
        <begin position="215"/>
        <end position="227"/>
    </location>
</feature>
<keyword evidence="3" id="KW-1185">Reference proteome</keyword>
<dbReference type="Gene3D" id="3.90.1600.10">
    <property type="entry name" value="Palm domain of DNA polymerase"/>
    <property type="match status" value="1"/>
</dbReference>
<organism evidence="2 3">
    <name type="scientific">Pinctada imbricata</name>
    <name type="common">Atlantic pearl-oyster</name>
    <name type="synonym">Pinctada martensii</name>
    <dbReference type="NCBI Taxonomy" id="66713"/>
    <lineage>
        <taxon>Eukaryota</taxon>
        <taxon>Metazoa</taxon>
        <taxon>Spiralia</taxon>
        <taxon>Lophotrochozoa</taxon>
        <taxon>Mollusca</taxon>
        <taxon>Bivalvia</taxon>
        <taxon>Autobranchia</taxon>
        <taxon>Pteriomorphia</taxon>
        <taxon>Pterioida</taxon>
        <taxon>Pterioidea</taxon>
        <taxon>Pteriidae</taxon>
        <taxon>Pinctada</taxon>
    </lineage>
</organism>